<dbReference type="eggNOG" id="KOG0543">
    <property type="taxonomic scope" value="Eukaryota"/>
</dbReference>
<dbReference type="Pfam" id="PF01346">
    <property type="entry name" value="FKBP_N"/>
    <property type="match status" value="1"/>
</dbReference>
<dbReference type="InterPro" id="IPR046357">
    <property type="entry name" value="PPIase_dom_sf"/>
</dbReference>
<dbReference type="KEGG" id="ehx:EMIHUDRAFT_457206"/>
<dbReference type="EnsemblProtists" id="EOD27294">
    <property type="protein sequence ID" value="EOD27294"/>
    <property type="gene ID" value="EMIHUDRAFT_457206"/>
</dbReference>
<dbReference type="PROSITE" id="PS50059">
    <property type="entry name" value="FKBP_PPIASE"/>
    <property type="match status" value="1"/>
</dbReference>
<evidence type="ECO:0000256" key="1">
    <source>
        <dbReference type="ARBA" id="ARBA00000971"/>
    </source>
</evidence>
<dbReference type="Gene3D" id="1.10.287.460">
    <property type="entry name" value="Peptidyl-prolyl cis-trans isomerase, FKBP-type, N-terminal domain"/>
    <property type="match status" value="1"/>
</dbReference>
<dbReference type="STRING" id="2903.R1F266"/>
<sequence length="237" mass="24912">MLSLLSTRVVASTALLLTPSMSTARTAVRRSSGVRASLETDTDKAFYSIGFNVGRQLSDFAACEPAEIDSVLAGIRECLLGDEPQVPLSEYVPKAMTLLGEKQAKVAEAMAAKGAETLAAAAKEEGAVQTASGLVVQTLSEGKGDAPTRESTVKVHYEGQLVDGSIFDSSYRRGEPIEFPLSGVIAGWTEGLQLMKPGGKAKLTIPSDIAYGERGSPPAIPPKATLIFQVELLEVVS</sequence>
<dbReference type="GeneID" id="17251419"/>
<dbReference type="RefSeq" id="XP_005757932.1">
    <property type="nucleotide sequence ID" value="XM_005757875.1"/>
</dbReference>
<feature type="domain" description="PPIase FKBP-type" evidence="7">
    <location>
        <begin position="150"/>
        <end position="236"/>
    </location>
</feature>
<dbReference type="Gene3D" id="3.10.50.40">
    <property type="match status" value="1"/>
</dbReference>
<dbReference type="AlphaFoldDB" id="A0A0D3I2L8"/>
<name>A0A0D3I2L8_EMIH1</name>
<dbReference type="GO" id="GO:0006457">
    <property type="term" value="P:protein folding"/>
    <property type="evidence" value="ECO:0007669"/>
    <property type="project" value="InterPro"/>
</dbReference>
<feature type="chain" id="PRO_5044053456" description="peptidylprolyl isomerase" evidence="6">
    <location>
        <begin position="25"/>
        <end position="237"/>
    </location>
</feature>
<proteinExistence type="predicted"/>
<dbReference type="EC" id="5.2.1.8" evidence="2 5"/>
<evidence type="ECO:0000256" key="5">
    <source>
        <dbReference type="PROSITE-ProRule" id="PRU00277"/>
    </source>
</evidence>
<keyword evidence="4 5" id="KW-0413">Isomerase</keyword>
<dbReference type="PANTHER" id="PTHR43811:SF19">
    <property type="entry name" value="39 KDA FK506-BINDING NUCLEAR PROTEIN"/>
    <property type="match status" value="1"/>
</dbReference>
<dbReference type="RefSeq" id="XP_005779723.1">
    <property type="nucleotide sequence ID" value="XM_005779666.1"/>
</dbReference>
<dbReference type="GO" id="GO:0003755">
    <property type="term" value="F:peptidyl-prolyl cis-trans isomerase activity"/>
    <property type="evidence" value="ECO:0007669"/>
    <property type="project" value="UniProtKB-KW"/>
</dbReference>
<organism evidence="8 9">
    <name type="scientific">Emiliania huxleyi (strain CCMP1516)</name>
    <dbReference type="NCBI Taxonomy" id="280463"/>
    <lineage>
        <taxon>Eukaryota</taxon>
        <taxon>Haptista</taxon>
        <taxon>Haptophyta</taxon>
        <taxon>Prymnesiophyceae</taxon>
        <taxon>Isochrysidales</taxon>
        <taxon>Noelaerhabdaceae</taxon>
        <taxon>Emiliania</taxon>
    </lineage>
</organism>
<evidence type="ECO:0000256" key="2">
    <source>
        <dbReference type="ARBA" id="ARBA00013194"/>
    </source>
</evidence>
<dbReference type="InterPro" id="IPR001179">
    <property type="entry name" value="PPIase_FKBP_dom"/>
</dbReference>
<evidence type="ECO:0000256" key="3">
    <source>
        <dbReference type="ARBA" id="ARBA00023110"/>
    </source>
</evidence>
<protein>
    <recommendedName>
        <fullName evidence="2 5">peptidylprolyl isomerase</fullName>
        <ecNumber evidence="2 5">5.2.1.8</ecNumber>
    </recommendedName>
</protein>
<evidence type="ECO:0000259" key="7">
    <source>
        <dbReference type="PROSITE" id="PS50059"/>
    </source>
</evidence>
<dbReference type="InterPro" id="IPR000774">
    <property type="entry name" value="PPIase_FKBP_N"/>
</dbReference>
<dbReference type="PaxDb" id="2903-EOD05503"/>
<reference evidence="8" key="2">
    <citation type="submission" date="2024-10" db="UniProtKB">
        <authorList>
            <consortium name="EnsemblProtists"/>
        </authorList>
    </citation>
    <scope>IDENTIFICATION</scope>
</reference>
<evidence type="ECO:0000313" key="9">
    <source>
        <dbReference type="Proteomes" id="UP000013827"/>
    </source>
</evidence>
<dbReference type="OMA" id="MMECREK"/>
<feature type="signal peptide" evidence="6">
    <location>
        <begin position="1"/>
        <end position="24"/>
    </location>
</feature>
<dbReference type="GeneID" id="17272839"/>
<keyword evidence="6" id="KW-0732">Signal</keyword>
<accession>A0A0D3I2L8</accession>
<dbReference type="HOGENOM" id="CLU_013615_0_1_1"/>
<dbReference type="PANTHER" id="PTHR43811">
    <property type="entry name" value="FKBP-TYPE PEPTIDYL-PROLYL CIS-TRANS ISOMERASE FKPA"/>
    <property type="match status" value="1"/>
</dbReference>
<dbReference type="InterPro" id="IPR036944">
    <property type="entry name" value="PPIase_FKBP_N_sf"/>
</dbReference>
<dbReference type="FunFam" id="3.10.50.40:FF:000006">
    <property type="entry name" value="Peptidyl-prolyl cis-trans isomerase"/>
    <property type="match status" value="1"/>
</dbReference>
<evidence type="ECO:0000313" key="8">
    <source>
        <dbReference type="EnsemblProtists" id="EOD05503"/>
    </source>
</evidence>
<dbReference type="SUPFAM" id="SSF54534">
    <property type="entry name" value="FKBP-like"/>
    <property type="match status" value="1"/>
</dbReference>
<evidence type="ECO:0000256" key="4">
    <source>
        <dbReference type="ARBA" id="ARBA00023235"/>
    </source>
</evidence>
<dbReference type="Pfam" id="PF00254">
    <property type="entry name" value="FKBP_C"/>
    <property type="match status" value="1"/>
</dbReference>
<evidence type="ECO:0000256" key="6">
    <source>
        <dbReference type="SAM" id="SignalP"/>
    </source>
</evidence>
<dbReference type="EnsemblProtists" id="EOD05503">
    <property type="protein sequence ID" value="EOD05503"/>
    <property type="gene ID" value="EMIHUDRAFT_448687"/>
</dbReference>
<keyword evidence="3 5" id="KW-0697">Rotamase</keyword>
<comment type="catalytic activity">
    <reaction evidence="1 5">
        <text>[protein]-peptidylproline (omega=180) = [protein]-peptidylproline (omega=0)</text>
        <dbReference type="Rhea" id="RHEA:16237"/>
        <dbReference type="Rhea" id="RHEA-COMP:10747"/>
        <dbReference type="Rhea" id="RHEA-COMP:10748"/>
        <dbReference type="ChEBI" id="CHEBI:83833"/>
        <dbReference type="ChEBI" id="CHEBI:83834"/>
        <dbReference type="EC" id="5.2.1.8"/>
    </reaction>
</comment>
<reference evidence="9" key="1">
    <citation type="journal article" date="2013" name="Nature">
        <title>Pan genome of the phytoplankton Emiliania underpins its global distribution.</title>
        <authorList>
            <person name="Read B.A."/>
            <person name="Kegel J."/>
            <person name="Klute M.J."/>
            <person name="Kuo A."/>
            <person name="Lefebvre S.C."/>
            <person name="Maumus F."/>
            <person name="Mayer C."/>
            <person name="Miller J."/>
            <person name="Monier A."/>
            <person name="Salamov A."/>
            <person name="Young J."/>
            <person name="Aguilar M."/>
            <person name="Claverie J.M."/>
            <person name="Frickenhaus S."/>
            <person name="Gonzalez K."/>
            <person name="Herman E.K."/>
            <person name="Lin Y.C."/>
            <person name="Napier J."/>
            <person name="Ogata H."/>
            <person name="Sarno A.F."/>
            <person name="Shmutz J."/>
            <person name="Schroeder D."/>
            <person name="de Vargas C."/>
            <person name="Verret F."/>
            <person name="von Dassow P."/>
            <person name="Valentin K."/>
            <person name="Van de Peer Y."/>
            <person name="Wheeler G."/>
            <person name="Dacks J.B."/>
            <person name="Delwiche C.F."/>
            <person name="Dyhrman S.T."/>
            <person name="Glockner G."/>
            <person name="John U."/>
            <person name="Richards T."/>
            <person name="Worden A.Z."/>
            <person name="Zhang X."/>
            <person name="Grigoriev I.V."/>
            <person name="Allen A.E."/>
            <person name="Bidle K."/>
            <person name="Borodovsky M."/>
            <person name="Bowler C."/>
            <person name="Brownlee C."/>
            <person name="Cock J.M."/>
            <person name="Elias M."/>
            <person name="Gladyshev V.N."/>
            <person name="Groth M."/>
            <person name="Guda C."/>
            <person name="Hadaegh A."/>
            <person name="Iglesias-Rodriguez M.D."/>
            <person name="Jenkins J."/>
            <person name="Jones B.M."/>
            <person name="Lawson T."/>
            <person name="Leese F."/>
            <person name="Lindquist E."/>
            <person name="Lobanov A."/>
            <person name="Lomsadze A."/>
            <person name="Malik S.B."/>
            <person name="Marsh M.E."/>
            <person name="Mackinder L."/>
            <person name="Mock T."/>
            <person name="Mueller-Roeber B."/>
            <person name="Pagarete A."/>
            <person name="Parker M."/>
            <person name="Probert I."/>
            <person name="Quesneville H."/>
            <person name="Raines C."/>
            <person name="Rensing S.A."/>
            <person name="Riano-Pachon D.M."/>
            <person name="Richier S."/>
            <person name="Rokitta S."/>
            <person name="Shiraiwa Y."/>
            <person name="Soanes D.M."/>
            <person name="van der Giezen M."/>
            <person name="Wahlund T.M."/>
            <person name="Williams B."/>
            <person name="Wilson W."/>
            <person name="Wolfe G."/>
            <person name="Wurch L.L."/>
        </authorList>
    </citation>
    <scope>NUCLEOTIDE SEQUENCE</scope>
</reference>
<dbReference type="Proteomes" id="UP000013827">
    <property type="component" value="Unassembled WGS sequence"/>
</dbReference>
<keyword evidence="9" id="KW-1185">Reference proteome</keyword>
<dbReference type="KEGG" id="ehx:EMIHUDRAFT_448687"/>